<dbReference type="EMBL" id="CU459003">
    <property type="protein sequence ID" value="CAM76574.1"/>
    <property type="molecule type" value="Genomic_DNA"/>
</dbReference>
<feature type="binding site" evidence="4">
    <location>
        <position position="208"/>
    </location>
    <ligand>
        <name>NADP(+)</name>
        <dbReference type="ChEBI" id="CHEBI:58349"/>
    </ligand>
</feature>
<dbReference type="Pfam" id="PF01370">
    <property type="entry name" value="Epimerase"/>
    <property type="match status" value="1"/>
</dbReference>
<comment type="similarity">
    <text evidence="4">Belongs to the NAD(P)-dependent epimerase/dehydratase family. HldD subfamily.</text>
</comment>
<protein>
    <recommendedName>
        <fullName evidence="4">ADP-L-glycero-D-manno-heptose-6-epimerase</fullName>
        <ecNumber evidence="4">5.1.3.20</ecNumber>
    </recommendedName>
    <alternativeName>
        <fullName evidence="4">ADP-L-glycero-beta-D-manno-heptose-6-epimerase</fullName>
        <shortName evidence="4">ADP-glyceromanno-heptose 6-epimerase</shortName>
        <shortName evidence="4">ADP-hep 6-epimerase</shortName>
        <shortName evidence="4">AGME</shortName>
    </alternativeName>
</protein>
<feature type="binding site" evidence="4">
    <location>
        <begin position="97"/>
        <end position="101"/>
    </location>
    <ligand>
        <name>NADP(+)</name>
        <dbReference type="ChEBI" id="CHEBI:58349"/>
    </ligand>
</feature>
<feature type="binding site" evidence="4">
    <location>
        <begin position="55"/>
        <end position="56"/>
    </location>
    <ligand>
        <name>NADP(+)</name>
        <dbReference type="ChEBI" id="CHEBI:58349"/>
    </ligand>
</feature>
<dbReference type="AlphaFoldDB" id="A4U117"/>
<reference evidence="6" key="1">
    <citation type="journal article" date="2007" name="J. Bacteriol.">
        <title>Comparative genome analysis of four magnetotactic bacteria reveals a complex set of group-specific genes implicated in magnetosome biomineralization and function.</title>
        <authorList>
            <person name="Richter M."/>
            <person name="Kube M."/>
            <person name="Bazylinski D.A."/>
            <person name="Lombardot T."/>
            <person name="Gloeckner F.O."/>
            <person name="Reinhardt R."/>
            <person name="Schueler D."/>
        </authorList>
    </citation>
    <scope>NUCLEOTIDE SEQUENCE</scope>
    <source>
        <strain evidence="6">MSR-1</strain>
    </source>
</reference>
<feature type="binding site" evidence="4">
    <location>
        <position position="114"/>
    </location>
    <ligand>
        <name>NADP(+)</name>
        <dbReference type="ChEBI" id="CHEBI:58349"/>
    </ligand>
</feature>
<keyword evidence="1 4" id="KW-0521">NADP</keyword>
<proteinExistence type="inferred from homology"/>
<organism evidence="6">
    <name type="scientific">Magnetospirillum gryphiswaldense</name>
    <dbReference type="NCBI Taxonomy" id="55518"/>
    <lineage>
        <taxon>Bacteria</taxon>
        <taxon>Pseudomonadati</taxon>
        <taxon>Pseudomonadota</taxon>
        <taxon>Alphaproteobacteria</taxon>
        <taxon>Rhodospirillales</taxon>
        <taxon>Rhodospirillaceae</taxon>
        <taxon>Magnetospirillum</taxon>
    </lineage>
</organism>
<dbReference type="GO" id="GO:0008712">
    <property type="term" value="F:ADP-glyceromanno-heptose 6-epimerase activity"/>
    <property type="evidence" value="ECO:0007669"/>
    <property type="project" value="UniProtKB-UniRule"/>
</dbReference>
<feature type="binding site" evidence="4">
    <location>
        <position position="171"/>
    </location>
    <ligand>
        <name>NADP(+)</name>
        <dbReference type="ChEBI" id="CHEBI:58349"/>
    </ligand>
</feature>
<feature type="binding site" evidence="4">
    <location>
        <begin position="34"/>
        <end position="35"/>
    </location>
    <ligand>
        <name>NADP(+)</name>
        <dbReference type="ChEBI" id="CHEBI:58349"/>
    </ligand>
</feature>
<dbReference type="InterPro" id="IPR036291">
    <property type="entry name" value="NAD(P)-bd_dom_sf"/>
</dbReference>
<accession>A4U117</accession>
<evidence type="ECO:0000256" key="1">
    <source>
        <dbReference type="ARBA" id="ARBA00022857"/>
    </source>
</evidence>
<feature type="active site" description="Proton acceptor" evidence="4">
    <location>
        <position position="208"/>
    </location>
</feature>
<gene>
    <name evidence="4 6" type="primary">hldD</name>
    <name evidence="6" type="ORF">MGR_1246</name>
</gene>
<evidence type="ECO:0000256" key="2">
    <source>
        <dbReference type="ARBA" id="ARBA00023235"/>
    </source>
</evidence>
<comment type="catalytic activity">
    <reaction evidence="4">
        <text>ADP-D-glycero-beta-D-manno-heptose = ADP-L-glycero-beta-D-manno-heptose</text>
        <dbReference type="Rhea" id="RHEA:17577"/>
        <dbReference type="ChEBI" id="CHEBI:59967"/>
        <dbReference type="ChEBI" id="CHEBI:61506"/>
        <dbReference type="EC" id="5.1.3.20"/>
    </reaction>
</comment>
<feature type="binding site" evidence="4">
    <location>
        <position position="199"/>
    </location>
    <ligand>
        <name>substrate</name>
    </ligand>
</feature>
<dbReference type="NCBIfam" id="TIGR02197">
    <property type="entry name" value="heptose_epim"/>
    <property type="match status" value="1"/>
</dbReference>
<dbReference type="GO" id="GO:0005975">
    <property type="term" value="P:carbohydrate metabolic process"/>
    <property type="evidence" value="ECO:0007669"/>
    <property type="project" value="UniProtKB-UniRule"/>
</dbReference>
<dbReference type="UniPathway" id="UPA00356">
    <property type="reaction ID" value="UER00440"/>
</dbReference>
<evidence type="ECO:0000256" key="3">
    <source>
        <dbReference type="ARBA" id="ARBA00023277"/>
    </source>
</evidence>
<dbReference type="EC" id="5.1.3.20" evidence="4"/>
<feature type="binding site" evidence="4">
    <location>
        <position position="245"/>
    </location>
    <ligand>
        <name>substrate</name>
    </ligand>
</feature>
<dbReference type="Gene3D" id="3.40.50.720">
    <property type="entry name" value="NAD(P)-binding Rossmann-like Domain"/>
    <property type="match status" value="1"/>
</dbReference>
<feature type="binding site" evidence="4">
    <location>
        <position position="217"/>
    </location>
    <ligand>
        <name>substrate</name>
    </ligand>
</feature>
<feature type="binding site" evidence="4">
    <location>
        <position position="210"/>
    </location>
    <ligand>
        <name>substrate</name>
    </ligand>
</feature>
<comment type="function">
    <text evidence="4">Catalyzes the interconversion between ADP-D-glycero-beta-D-manno-heptose and ADP-L-glycero-beta-D-manno-heptose via an epimerization at carbon 6 of the heptose.</text>
</comment>
<dbReference type="GO" id="GO:0097171">
    <property type="term" value="P:ADP-L-glycero-beta-D-manno-heptose biosynthetic process"/>
    <property type="evidence" value="ECO:0007669"/>
    <property type="project" value="UniProtKB-UniPathway"/>
</dbReference>
<feature type="domain" description="NAD-dependent epimerase/dehydratase" evidence="5">
    <location>
        <begin position="26"/>
        <end position="273"/>
    </location>
</feature>
<keyword evidence="3 4" id="KW-0119">Carbohydrate metabolism</keyword>
<feature type="binding site" evidence="4">
    <location>
        <position position="310"/>
    </location>
    <ligand>
        <name>substrate</name>
    </ligand>
</feature>
<evidence type="ECO:0000313" key="6">
    <source>
        <dbReference type="EMBL" id="CAM76574.1"/>
    </source>
</evidence>
<name>A4U117_9PROT</name>
<dbReference type="HAMAP" id="MF_01601">
    <property type="entry name" value="Heptose_epimerase"/>
    <property type="match status" value="1"/>
</dbReference>
<dbReference type="PANTHER" id="PTHR43103">
    <property type="entry name" value="NUCLEOSIDE-DIPHOSPHATE-SUGAR EPIMERASE"/>
    <property type="match status" value="1"/>
</dbReference>
<comment type="subunit">
    <text evidence="4">Homopentamer.</text>
</comment>
<dbReference type="InterPro" id="IPR011912">
    <property type="entry name" value="Heptose_epim"/>
</dbReference>
<feature type="binding site" evidence="4">
    <location>
        <begin position="231"/>
        <end position="234"/>
    </location>
    <ligand>
        <name>substrate</name>
    </ligand>
</feature>
<dbReference type="InterPro" id="IPR001509">
    <property type="entry name" value="Epimerase_deHydtase"/>
</dbReference>
<sequence length="352" mass="40008">MDGELQWRPPRPITKTLNLWEHVAMIVVTGGAGFIGSNILAALEARDAGKLVVCDRLRSNDKWKNVAKRELADIVHPEQLFDFLEANRKHVQVIFHMGAISATTETDGDKIAANNFSLSLALWKWCALSNVRFIYASSAATYGDGSFGFDDDWSIDHLAKLQPLNAYGWSKHLFDRRVARKIQQGSRKPPQFAGLKFFNVYGPNEYHKGGQQSVVSQIYPHAKQDAAYQLFRSHNPQYKDGGQMRDFIWVEDCVDVMMWLLDTPQVNGIFNVGTGKARSFIDLASQVYKALGKEPKIKFQDTPVAIRDKYQYFTQASEKNLRAAGYTRAFTSLEEGVTKYVQHFLDRPDRYK</sequence>
<comment type="caution">
    <text evidence="4">Lacks conserved residue(s) required for the propagation of feature annotation.</text>
</comment>
<comment type="cofactor">
    <cofactor evidence="4">
        <name>NADP(+)</name>
        <dbReference type="ChEBI" id="CHEBI:58349"/>
    </cofactor>
    <text evidence="4">Binds 1 NADP(+) per subunit.</text>
</comment>
<keyword evidence="2 4" id="KW-0413">Isomerase</keyword>
<comment type="pathway">
    <text evidence="4">Nucleotide-sugar biosynthesis; ADP-L-glycero-beta-D-manno-heptose biosynthesis; ADP-L-glycero-beta-D-manno-heptose from D-glycero-beta-D-manno-heptose 7-phosphate: step 4/4.</text>
</comment>
<dbReference type="SUPFAM" id="SSF51735">
    <property type="entry name" value="NAD(P)-binding Rossmann-fold domains"/>
    <property type="match status" value="1"/>
</dbReference>
<dbReference type="CDD" id="cd05248">
    <property type="entry name" value="ADP_GME_SDR_e"/>
    <property type="match status" value="1"/>
</dbReference>
<comment type="domain">
    <text evidence="4">Contains a large N-terminal NADP-binding domain, and a smaller C-terminal substrate-binding domain.</text>
</comment>
<dbReference type="GO" id="GO:0050661">
    <property type="term" value="F:NADP binding"/>
    <property type="evidence" value="ECO:0007669"/>
    <property type="project" value="InterPro"/>
</dbReference>
<feature type="active site" description="Proton acceptor" evidence="4">
    <location>
        <position position="167"/>
    </location>
</feature>
<evidence type="ECO:0000259" key="5">
    <source>
        <dbReference type="Pfam" id="PF01370"/>
    </source>
</evidence>
<feature type="binding site" evidence="4">
    <location>
        <position position="200"/>
    </location>
    <ligand>
        <name>NADP(+)</name>
        <dbReference type="ChEBI" id="CHEBI:58349"/>
    </ligand>
</feature>
<feature type="binding site" evidence="4">
    <location>
        <position position="62"/>
    </location>
    <ligand>
        <name>NADP(+)</name>
        <dbReference type="ChEBI" id="CHEBI:58349"/>
    </ligand>
</feature>
<evidence type="ECO:0000256" key="4">
    <source>
        <dbReference type="HAMAP-Rule" id="MF_01601"/>
    </source>
</evidence>
<dbReference type="Gene3D" id="3.90.25.10">
    <property type="entry name" value="UDP-galactose 4-epimerase, domain 1"/>
    <property type="match status" value="1"/>
</dbReference>
<dbReference type="PANTHER" id="PTHR43103:SF3">
    <property type="entry name" value="ADP-L-GLYCERO-D-MANNO-HEPTOSE-6-EPIMERASE"/>
    <property type="match status" value="1"/>
</dbReference>